<comment type="caution">
    <text evidence="5">The sequence shown here is derived from an EMBL/GenBank/DDBJ whole genome shotgun (WGS) entry which is preliminary data.</text>
</comment>
<dbReference type="PROSITE" id="PS51257">
    <property type="entry name" value="PROKAR_LIPOPROTEIN"/>
    <property type="match status" value="1"/>
</dbReference>
<feature type="signal peptide" evidence="3">
    <location>
        <begin position="1"/>
        <end position="17"/>
    </location>
</feature>
<dbReference type="InterPro" id="IPR002491">
    <property type="entry name" value="ABC_transptr_periplasmic_BD"/>
</dbReference>
<feature type="chain" id="PRO_5039542288" evidence="3">
    <location>
        <begin position="18"/>
        <end position="411"/>
    </location>
</feature>
<gene>
    <name evidence="5" type="ORF">EII34_03550</name>
</gene>
<name>A0A3P1TBN0_9ACTN</name>
<reference evidence="5 6" key="1">
    <citation type="submission" date="2018-11" db="EMBL/GenBank/DDBJ databases">
        <title>Genomes From Bacteria Associated with the Canine Oral Cavity: a Test Case for Automated Genome-Based Taxonomic Assignment.</title>
        <authorList>
            <person name="Coil D.A."/>
            <person name="Jospin G."/>
            <person name="Darling A.E."/>
            <person name="Wallis C."/>
            <person name="Davis I.J."/>
            <person name="Harris S."/>
            <person name="Eisen J.A."/>
            <person name="Holcombe L.J."/>
            <person name="O'Flynn C."/>
        </authorList>
    </citation>
    <scope>NUCLEOTIDE SEQUENCE [LARGE SCALE GENOMIC DNA]</scope>
    <source>
        <strain evidence="5 6">OH887_COT-365</strain>
    </source>
</reference>
<dbReference type="RefSeq" id="WP_124842982.1">
    <property type="nucleotide sequence ID" value="NZ_RQZG01000002.1"/>
</dbReference>
<dbReference type="CDD" id="cd01141">
    <property type="entry name" value="TroA_d"/>
    <property type="match status" value="1"/>
</dbReference>
<dbReference type="AlphaFoldDB" id="A0A3P1TBN0"/>
<organism evidence="5 6">
    <name type="scientific">Arachnia propionica</name>
    <dbReference type="NCBI Taxonomy" id="1750"/>
    <lineage>
        <taxon>Bacteria</taxon>
        <taxon>Bacillati</taxon>
        <taxon>Actinomycetota</taxon>
        <taxon>Actinomycetes</taxon>
        <taxon>Propionibacteriales</taxon>
        <taxon>Propionibacteriaceae</taxon>
        <taxon>Arachnia</taxon>
    </lineage>
</organism>
<evidence type="ECO:0000313" key="6">
    <source>
        <dbReference type="Proteomes" id="UP000280819"/>
    </source>
</evidence>
<protein>
    <submittedName>
        <fullName evidence="5">ABC transporter substrate-binding protein</fullName>
    </submittedName>
</protein>
<evidence type="ECO:0000256" key="2">
    <source>
        <dbReference type="SAM" id="MobiDB-lite"/>
    </source>
</evidence>
<dbReference type="InterPro" id="IPR050902">
    <property type="entry name" value="ABC_Transporter_SBP"/>
</dbReference>
<accession>A0A3P1TBN0</accession>
<dbReference type="GO" id="GO:0071281">
    <property type="term" value="P:cellular response to iron ion"/>
    <property type="evidence" value="ECO:0007669"/>
    <property type="project" value="TreeGrafter"/>
</dbReference>
<keyword evidence="3" id="KW-0732">Signal</keyword>
<proteinExistence type="inferred from homology"/>
<evidence type="ECO:0000256" key="1">
    <source>
        <dbReference type="ARBA" id="ARBA00008814"/>
    </source>
</evidence>
<evidence type="ECO:0000256" key="3">
    <source>
        <dbReference type="SAM" id="SignalP"/>
    </source>
</evidence>
<dbReference type="SUPFAM" id="SSF53807">
    <property type="entry name" value="Helical backbone' metal receptor"/>
    <property type="match status" value="1"/>
</dbReference>
<evidence type="ECO:0000313" key="5">
    <source>
        <dbReference type="EMBL" id="RRD06710.1"/>
    </source>
</evidence>
<dbReference type="PANTHER" id="PTHR30535:SF34">
    <property type="entry name" value="MOLYBDATE-BINDING PROTEIN MOLA"/>
    <property type="match status" value="1"/>
</dbReference>
<feature type="domain" description="Fe/B12 periplasmic-binding" evidence="4">
    <location>
        <begin position="123"/>
        <end position="397"/>
    </location>
</feature>
<dbReference type="PROSITE" id="PS50983">
    <property type="entry name" value="FE_B12_PBP"/>
    <property type="match status" value="1"/>
</dbReference>
<evidence type="ECO:0000259" key="4">
    <source>
        <dbReference type="PROSITE" id="PS50983"/>
    </source>
</evidence>
<dbReference type="EMBL" id="RQZG01000002">
    <property type="protein sequence ID" value="RRD06710.1"/>
    <property type="molecule type" value="Genomic_DNA"/>
</dbReference>
<comment type="similarity">
    <text evidence="1">Belongs to the bacterial solute-binding protein 8 family.</text>
</comment>
<dbReference type="Pfam" id="PF01497">
    <property type="entry name" value="Peripla_BP_2"/>
    <property type="match status" value="1"/>
</dbReference>
<feature type="region of interest" description="Disordered" evidence="2">
    <location>
        <begin position="20"/>
        <end position="42"/>
    </location>
</feature>
<sequence length="411" mass="43611">MKPLRLLAALAVLTALTAGCTPQSPPDPSSSGAPSQVTSSQAIGSDGCVSTYDPAADYFPDKVTFTHAEGVTVEYHGSYKVVTVTEPVMGAAPETYVLVQCGTTPDLPADLADAQQVTIPVKRAVTSSTTQLPAFELLEATDALTGVGSPTLVWSEKIRTRIADGSIAGIGDATGALDVETIAAAEPDVFISSGTPDPVHDKLRELKIPVLGNSEWLESSPLGRAEWVKFTALLTNTEARANEVFTTIETDYEAVRAKVADVAERPSVVTGAPFQGEWYKAGGRSYAARLLADAGMAYIFADDESNGSQPVAIEAMLEAAVDADLWLNADYTGQWADTSAIAATDPRLMELKAAKQGQVYNPVLRINEGGGNDYWEQGVVRPDLVLRDLAKIAHPDLFTDAEFVFYAQLPA</sequence>
<dbReference type="OrthoDB" id="9812528at2"/>
<dbReference type="Proteomes" id="UP000280819">
    <property type="component" value="Unassembled WGS sequence"/>
</dbReference>
<dbReference type="Gene3D" id="3.40.50.1980">
    <property type="entry name" value="Nitrogenase molybdenum iron protein domain"/>
    <property type="match status" value="2"/>
</dbReference>
<dbReference type="PANTHER" id="PTHR30535">
    <property type="entry name" value="VITAMIN B12-BINDING PROTEIN"/>
    <property type="match status" value="1"/>
</dbReference>